<evidence type="ECO:0000313" key="3">
    <source>
        <dbReference type="Proteomes" id="UP000220106"/>
    </source>
</evidence>
<evidence type="ECO:0000256" key="1">
    <source>
        <dbReference type="SAM" id="Phobius"/>
    </source>
</evidence>
<dbReference type="EMBL" id="NUEQ01000011">
    <property type="protein sequence ID" value="PEJ35942.1"/>
    <property type="molecule type" value="Genomic_DNA"/>
</dbReference>
<feature type="transmembrane region" description="Helical" evidence="1">
    <location>
        <begin position="201"/>
        <end position="225"/>
    </location>
</feature>
<organism evidence="2 3">
    <name type="scientific">Peribacillus butanolivorans</name>
    <dbReference type="NCBI Taxonomy" id="421767"/>
    <lineage>
        <taxon>Bacteria</taxon>
        <taxon>Bacillati</taxon>
        <taxon>Bacillota</taxon>
        <taxon>Bacilli</taxon>
        <taxon>Bacillales</taxon>
        <taxon>Bacillaceae</taxon>
        <taxon>Peribacillus</taxon>
    </lineage>
</organism>
<gene>
    <name evidence="2" type="ORF">CN689_05650</name>
</gene>
<feature type="transmembrane region" description="Helical" evidence="1">
    <location>
        <begin position="52"/>
        <end position="73"/>
    </location>
</feature>
<keyword evidence="1" id="KW-0812">Transmembrane</keyword>
<keyword evidence="1" id="KW-0472">Membrane</keyword>
<sequence length="233" mass="26937">MHKFIITIFTIMYALLPVTPINSYILSTFLLGISIIIFTIGLKIPKFQENPVIIFLLRILLLFISMMIILKSIEVIIIKLYKITGNELIEKYIIIVFLVIVIVLFILILIDFGYRIIKNISDPGQKTNILILLGFLVVLQLAPNYLFGLCYSLVLATFYDTQLSTFKDFYLTFAISYSLPINDEELSNTIKTINKNFSLQFIQIVHIILYKIIDLTVIATIINYINDLLKRKR</sequence>
<feature type="transmembrane region" description="Helical" evidence="1">
    <location>
        <begin position="21"/>
        <end position="40"/>
    </location>
</feature>
<feature type="transmembrane region" description="Helical" evidence="1">
    <location>
        <begin position="93"/>
        <end position="117"/>
    </location>
</feature>
<dbReference type="AlphaFoldDB" id="A0AAX0S6K0"/>
<reference evidence="2 3" key="1">
    <citation type="submission" date="2017-09" db="EMBL/GenBank/DDBJ databases">
        <title>Large-scale bioinformatics analysis of Bacillus genomes uncovers conserved roles of natural products in bacterial physiology.</title>
        <authorList>
            <consortium name="Agbiome Team Llc"/>
            <person name="Bleich R.M."/>
            <person name="Kirk G.J."/>
            <person name="Santa Maria K.C."/>
            <person name="Allen S.E."/>
            <person name="Farag S."/>
            <person name="Shank E.A."/>
            <person name="Bowers A."/>
        </authorList>
    </citation>
    <scope>NUCLEOTIDE SEQUENCE [LARGE SCALE GENOMIC DNA]</scope>
    <source>
        <strain evidence="2 3">AFS003229</strain>
    </source>
</reference>
<protein>
    <submittedName>
        <fullName evidence="2">Uncharacterized protein</fullName>
    </submittedName>
</protein>
<keyword evidence="1" id="KW-1133">Transmembrane helix</keyword>
<name>A0AAX0S6K0_9BACI</name>
<evidence type="ECO:0000313" key="2">
    <source>
        <dbReference type="EMBL" id="PEJ35942.1"/>
    </source>
</evidence>
<accession>A0AAX0S6K0</accession>
<comment type="caution">
    <text evidence="2">The sequence shown here is derived from an EMBL/GenBank/DDBJ whole genome shotgun (WGS) entry which is preliminary data.</text>
</comment>
<feature type="transmembrane region" description="Helical" evidence="1">
    <location>
        <begin position="129"/>
        <end position="159"/>
    </location>
</feature>
<proteinExistence type="predicted"/>
<dbReference type="Proteomes" id="UP000220106">
    <property type="component" value="Unassembled WGS sequence"/>
</dbReference>
<dbReference type="RefSeq" id="WP_098175191.1">
    <property type="nucleotide sequence ID" value="NZ_NUEQ01000011.1"/>
</dbReference>